<dbReference type="AlphaFoldDB" id="A0A934WVZ4"/>
<dbReference type="RefSeq" id="WP_201429653.1">
    <property type="nucleotide sequence ID" value="NZ_JAEQBW010000001.1"/>
</dbReference>
<protein>
    <submittedName>
        <fullName evidence="1">Uncharacterized protein</fullName>
    </submittedName>
</protein>
<dbReference type="EMBL" id="JAEQBW010000001">
    <property type="protein sequence ID" value="MBK6263974.1"/>
    <property type="molecule type" value="Genomic_DNA"/>
</dbReference>
<keyword evidence="2" id="KW-1185">Reference proteome</keyword>
<name>A0A934WVZ4_9BACT</name>
<sequence length="100" mass="11798">MIKKLILIILLLSIVFVWLVPKESDYLSRIALDLINIHEYTSVAPADLQKMGSYRFDHMLFYSKFTYRYGNISIKYYGFLTFIFFSEAQTVEELPDEVIV</sequence>
<comment type="caution">
    <text evidence="1">The sequence shown here is derived from an EMBL/GenBank/DDBJ whole genome shotgun (WGS) entry which is preliminary data.</text>
</comment>
<accession>A0A934WVZ4</accession>
<reference evidence="1" key="1">
    <citation type="submission" date="2021-01" db="EMBL/GenBank/DDBJ databases">
        <title>Marivirga aurantiaca sp. nov., isolated from intertidal surface sediments.</title>
        <authorList>
            <person name="Zhang M."/>
        </authorList>
    </citation>
    <scope>NUCLEOTIDE SEQUENCE</scope>
    <source>
        <strain evidence="1">S37H4</strain>
    </source>
</reference>
<evidence type="ECO:0000313" key="2">
    <source>
        <dbReference type="Proteomes" id="UP000611723"/>
    </source>
</evidence>
<dbReference type="Proteomes" id="UP000611723">
    <property type="component" value="Unassembled WGS sequence"/>
</dbReference>
<proteinExistence type="predicted"/>
<organism evidence="1 2">
    <name type="scientific">Marivirga aurantiaca</name>
    <dbReference type="NCBI Taxonomy" id="2802615"/>
    <lineage>
        <taxon>Bacteria</taxon>
        <taxon>Pseudomonadati</taxon>
        <taxon>Bacteroidota</taxon>
        <taxon>Cytophagia</taxon>
        <taxon>Cytophagales</taxon>
        <taxon>Marivirgaceae</taxon>
        <taxon>Marivirga</taxon>
    </lineage>
</organism>
<evidence type="ECO:0000313" key="1">
    <source>
        <dbReference type="EMBL" id="MBK6263974.1"/>
    </source>
</evidence>
<gene>
    <name evidence="1" type="ORF">JKA74_02910</name>
</gene>